<feature type="compositionally biased region" description="Gly residues" evidence="1">
    <location>
        <begin position="172"/>
        <end position="184"/>
    </location>
</feature>
<evidence type="ECO:0000313" key="4">
    <source>
        <dbReference type="Proteomes" id="UP001610818"/>
    </source>
</evidence>
<gene>
    <name evidence="3" type="ORF">ACH4F9_02490</name>
</gene>
<comment type="caution">
    <text evidence="3">The sequence shown here is derived from an EMBL/GenBank/DDBJ whole genome shotgun (WGS) entry which is preliminary data.</text>
</comment>
<evidence type="ECO:0000313" key="3">
    <source>
        <dbReference type="EMBL" id="MFH8543865.1"/>
    </source>
</evidence>
<sequence>MSSYAPSVVRRCGGHTCPPQGCDRDKVRRSGGAGAAPPVPAGVHQVLGQPGRPLRPAVRREMERGFGAGFGSVRVHTGPLAAATARELDADAYTVGEHVVFGAGGYRPQEPAGARVLAHELTHVLQQRGSGGGGGRAQAMRVGHPADPEERAADASAEQVVRRFSAGMAGAEFGGGESGGGGASGSWDDLSVKSAEGPAAAGVAPRQAPTMGPVTGSGGVRVCARALQIGPFGNHAYIDAPPFNYAIISPMCPQNTFDNPLTGTSGQKWDNSPDPCGKTPTCLTCEPKPGVTSVPECMAATFRAYNNPSLYKLSGPNSNTFAGTLARACCAGMDPKPKALGTCIGWDAAPAPYRGGKKDCPPGPTC</sequence>
<dbReference type="InterPro" id="IPR025295">
    <property type="entry name" value="eCIS_core_dom"/>
</dbReference>
<protein>
    <submittedName>
        <fullName evidence="3">DUF4157 domain-containing protein</fullName>
    </submittedName>
</protein>
<evidence type="ECO:0000256" key="1">
    <source>
        <dbReference type="SAM" id="MobiDB-lite"/>
    </source>
</evidence>
<accession>A0ABW7QFX6</accession>
<proteinExistence type="predicted"/>
<feature type="domain" description="eCIS core" evidence="2">
    <location>
        <begin position="53"/>
        <end position="130"/>
    </location>
</feature>
<feature type="region of interest" description="Disordered" evidence="1">
    <location>
        <begin position="172"/>
        <end position="212"/>
    </location>
</feature>
<dbReference type="EMBL" id="JBIRGQ010000001">
    <property type="protein sequence ID" value="MFH8543865.1"/>
    <property type="molecule type" value="Genomic_DNA"/>
</dbReference>
<keyword evidence="4" id="KW-1185">Reference proteome</keyword>
<organism evidence="3 4">
    <name type="scientific">Streptomyces longisporoflavus</name>
    <dbReference type="NCBI Taxonomy" id="28044"/>
    <lineage>
        <taxon>Bacteria</taxon>
        <taxon>Bacillati</taxon>
        <taxon>Actinomycetota</taxon>
        <taxon>Actinomycetes</taxon>
        <taxon>Kitasatosporales</taxon>
        <taxon>Streptomycetaceae</taxon>
        <taxon>Streptomyces</taxon>
    </lineage>
</organism>
<dbReference type="RefSeq" id="WP_397707091.1">
    <property type="nucleotide sequence ID" value="NZ_JBIRGN010000001.1"/>
</dbReference>
<dbReference type="Proteomes" id="UP001610818">
    <property type="component" value="Unassembled WGS sequence"/>
</dbReference>
<name>A0ABW7QFX6_9ACTN</name>
<reference evidence="3 4" key="1">
    <citation type="submission" date="2024-10" db="EMBL/GenBank/DDBJ databases">
        <title>The Natural Products Discovery Center: Release of the First 8490 Sequenced Strains for Exploring Actinobacteria Biosynthetic Diversity.</title>
        <authorList>
            <person name="Kalkreuter E."/>
            <person name="Kautsar S.A."/>
            <person name="Yang D."/>
            <person name="Bader C.D."/>
            <person name="Teijaro C.N."/>
            <person name="Fluegel L."/>
            <person name="Davis C.M."/>
            <person name="Simpson J.R."/>
            <person name="Lauterbach L."/>
            <person name="Steele A.D."/>
            <person name="Gui C."/>
            <person name="Meng S."/>
            <person name="Li G."/>
            <person name="Viehrig K."/>
            <person name="Ye F."/>
            <person name="Su P."/>
            <person name="Kiefer A.F."/>
            <person name="Nichols A."/>
            <person name="Cepeda A.J."/>
            <person name="Yan W."/>
            <person name="Fan B."/>
            <person name="Jiang Y."/>
            <person name="Adhikari A."/>
            <person name="Zheng C.-J."/>
            <person name="Schuster L."/>
            <person name="Cowan T.M."/>
            <person name="Smanski M.J."/>
            <person name="Chevrette M.G."/>
            <person name="De Carvalho L.P.S."/>
            <person name="Shen B."/>
        </authorList>
    </citation>
    <scope>NUCLEOTIDE SEQUENCE [LARGE SCALE GENOMIC DNA]</scope>
    <source>
        <strain evidence="3 4">NPDC017990</strain>
    </source>
</reference>
<evidence type="ECO:0000259" key="2">
    <source>
        <dbReference type="Pfam" id="PF13699"/>
    </source>
</evidence>
<dbReference type="Pfam" id="PF13699">
    <property type="entry name" value="eCIS_core"/>
    <property type="match status" value="1"/>
</dbReference>